<protein>
    <submittedName>
        <fullName evidence="4">Dihydroorotase</fullName>
        <ecNumber evidence="4">3.5.2.3</ecNumber>
    </submittedName>
</protein>
<evidence type="ECO:0000256" key="3">
    <source>
        <dbReference type="PIRSR" id="PIRSR039004-3"/>
    </source>
</evidence>
<sequence length="399" mass="43280">MNDLIIKQGKLINGDLIDIVINDGKITAIGPAAAVGLPSIKEIDLHGHYYVSAGWIDAHTHCYPQSPLYYDDPDLIGAACGVTTVVDAGSTGADDIDDFYAVTRKAKTHVYAFLNIARTGICSQNELADLTRIDNIRLQDAVRRHKGFVIGLKARMSKSVVGKNGLQPLIKAKAMQKENRLPLMVHIGSPPPRLEEIADLLTKGDIITHCFNGKPNRILDEAGNLKLIIQRALARGVILDVGHGTESLSFSIAEQAIKFGAHPHMISSDIYQRNRVDGPVHSLATVMTKFLNMGLSPEYILNCVTINAANLLHLPRKGRLERGGDGDITIFDLKNQRIELVDAEGQIRIGTQQFIPIAAIIAGVHIVVAENAAAKNMSAENMPVKNSATGRRIINGIPL</sequence>
<dbReference type="InterPro" id="IPR020043">
    <property type="entry name" value="Deacetylase_Atu3266-like"/>
</dbReference>
<comment type="caution">
    <text evidence="4">The sequence shown here is derived from an EMBL/GenBank/DDBJ whole genome shotgun (WGS) entry which is preliminary data.</text>
</comment>
<organism evidence="4 5">
    <name type="scientific">Xenorhabdus khoisanae</name>
    <dbReference type="NCBI Taxonomy" id="880157"/>
    <lineage>
        <taxon>Bacteria</taxon>
        <taxon>Pseudomonadati</taxon>
        <taxon>Pseudomonadota</taxon>
        <taxon>Gammaproteobacteria</taxon>
        <taxon>Enterobacterales</taxon>
        <taxon>Morganellaceae</taxon>
        <taxon>Xenorhabdus</taxon>
    </lineage>
</organism>
<dbReference type="SUPFAM" id="SSF51556">
    <property type="entry name" value="Metallo-dependent hydrolases"/>
    <property type="match status" value="1"/>
</dbReference>
<dbReference type="InterPro" id="IPR047601">
    <property type="entry name" value="EF_0837-like"/>
</dbReference>
<dbReference type="AlphaFoldDB" id="A0A0J5IRA3"/>
<feature type="binding site" evidence="1">
    <location>
        <position position="59"/>
    </location>
    <ligand>
        <name>Zn(2+)</name>
        <dbReference type="ChEBI" id="CHEBI:29105"/>
        <label>1</label>
    </ligand>
</feature>
<feature type="binding site" evidence="1">
    <location>
        <position position="209"/>
    </location>
    <ligand>
        <name>Zn(2+)</name>
        <dbReference type="ChEBI" id="CHEBI:29105"/>
        <label>2</label>
    </ligand>
</feature>
<dbReference type="NCBIfam" id="TIGR03583">
    <property type="entry name" value="EF_0837"/>
    <property type="match status" value="1"/>
</dbReference>
<dbReference type="GO" id="GO:0004151">
    <property type="term" value="F:dihydroorotase activity"/>
    <property type="evidence" value="ECO:0007669"/>
    <property type="project" value="UniProtKB-EC"/>
</dbReference>
<dbReference type="SUPFAM" id="SSF51338">
    <property type="entry name" value="Composite domain of metallo-dependent hydrolases"/>
    <property type="match status" value="1"/>
</dbReference>
<evidence type="ECO:0000313" key="4">
    <source>
        <dbReference type="EMBL" id="KMJ45740.1"/>
    </source>
</evidence>
<dbReference type="GO" id="GO:0046872">
    <property type="term" value="F:metal ion binding"/>
    <property type="evidence" value="ECO:0007669"/>
    <property type="project" value="UniProtKB-KW"/>
</dbReference>
<evidence type="ECO:0000256" key="2">
    <source>
        <dbReference type="PIRSR" id="PIRSR039004-2"/>
    </source>
</evidence>
<keyword evidence="1" id="KW-0479">Metal-binding</keyword>
<feature type="modified residue" description="N6-carboxylysine" evidence="2">
    <location>
        <position position="153"/>
    </location>
</feature>
<dbReference type="STRING" id="880157.AB204_07315"/>
<dbReference type="EMBL" id="LFCV01000040">
    <property type="protein sequence ID" value="KMJ45740.1"/>
    <property type="molecule type" value="Genomic_DNA"/>
</dbReference>
<feature type="binding site" evidence="1">
    <location>
        <position position="269"/>
    </location>
    <ligand>
        <name>Zn(2+)</name>
        <dbReference type="ChEBI" id="CHEBI:29105"/>
        <label>1</label>
    </ligand>
</feature>
<dbReference type="PANTHER" id="PTHR42717">
    <property type="entry name" value="DIHYDROOROTASE-RELATED"/>
    <property type="match status" value="1"/>
</dbReference>
<dbReference type="PANTHER" id="PTHR42717:SF1">
    <property type="entry name" value="IMIDAZOLONEPROPIONASE AND RELATED AMIDOHYDROLASES"/>
    <property type="match status" value="1"/>
</dbReference>
<dbReference type="InterPro" id="IPR011059">
    <property type="entry name" value="Metal-dep_hydrolase_composite"/>
</dbReference>
<dbReference type="EC" id="3.5.2.3" evidence="4"/>
<dbReference type="Gene3D" id="2.30.40.10">
    <property type="entry name" value="Urease, subunit C, domain 1"/>
    <property type="match status" value="1"/>
</dbReference>
<dbReference type="InterPro" id="IPR032466">
    <property type="entry name" value="Metal_Hydrolase"/>
</dbReference>
<dbReference type="PIRSF" id="PIRSF039004">
    <property type="entry name" value="ADE_EF_0837"/>
    <property type="match status" value="1"/>
</dbReference>
<dbReference type="Pfam" id="PF22647">
    <property type="entry name" value="EF_0837-like_N"/>
    <property type="match status" value="1"/>
</dbReference>
<name>A0A0J5IRA3_9GAMM</name>
<evidence type="ECO:0000256" key="1">
    <source>
        <dbReference type="PIRSR" id="PIRSR039004-1"/>
    </source>
</evidence>
<dbReference type="OrthoDB" id="9796020at2"/>
<evidence type="ECO:0000313" key="5">
    <source>
        <dbReference type="Proteomes" id="UP000036277"/>
    </source>
</evidence>
<dbReference type="Gene3D" id="3.20.20.140">
    <property type="entry name" value="Metal-dependent hydrolases"/>
    <property type="match status" value="1"/>
</dbReference>
<gene>
    <name evidence="4" type="ORF">AB204_07315</name>
</gene>
<dbReference type="GO" id="GO:0019213">
    <property type="term" value="F:deacetylase activity"/>
    <property type="evidence" value="ECO:0007669"/>
    <property type="project" value="InterPro"/>
</dbReference>
<feature type="site" description="Transition state stabilizer" evidence="3">
    <location>
        <position position="155"/>
    </location>
</feature>
<dbReference type="PATRIC" id="fig|880157.4.peg.1540"/>
<proteinExistence type="predicted"/>
<feature type="binding site" description="via carbamate group" evidence="1">
    <location>
        <position position="153"/>
    </location>
    <ligand>
        <name>Zn(2+)</name>
        <dbReference type="ChEBI" id="CHEBI:29105"/>
        <label>2</label>
    </ligand>
</feature>
<keyword evidence="4" id="KW-0378">Hydrolase</keyword>
<dbReference type="NCBIfam" id="NF006689">
    <property type="entry name" value="PRK09237.1"/>
    <property type="match status" value="1"/>
</dbReference>
<feature type="binding site" evidence="1">
    <location>
        <position position="186"/>
    </location>
    <ligand>
        <name>Zn(2+)</name>
        <dbReference type="ChEBI" id="CHEBI:29105"/>
        <label>2</label>
    </ligand>
</feature>
<dbReference type="RefSeq" id="WP_047962724.1">
    <property type="nucleotide sequence ID" value="NZ_CAWMBG010000040.1"/>
</dbReference>
<feature type="binding site" description="via carbamate group" evidence="1">
    <location>
        <position position="153"/>
    </location>
    <ligand>
        <name>Zn(2+)</name>
        <dbReference type="ChEBI" id="CHEBI:29105"/>
        <label>1</label>
    </ligand>
</feature>
<accession>A0A0J5IRA3</accession>
<reference evidence="4 5" key="1">
    <citation type="submission" date="2015-06" db="EMBL/GenBank/DDBJ databases">
        <title>Draft Whole-Genome Sequence of the Entomopathogenic Bacterium Xenorhabdus khoisanae.</title>
        <authorList>
            <person name="Naidoo S."/>
            <person name="Featherston J."/>
            <person name="Gray V.M."/>
        </authorList>
    </citation>
    <scope>NUCLEOTIDE SEQUENCE [LARGE SCALE GENOMIC DNA]</scope>
    <source>
        <strain evidence="4 5">MCB</strain>
    </source>
</reference>
<keyword evidence="5" id="KW-1185">Reference proteome</keyword>
<dbReference type="Proteomes" id="UP000036277">
    <property type="component" value="Unassembled WGS sequence"/>
</dbReference>
<keyword evidence="1" id="KW-0862">Zinc</keyword>
<feature type="binding site" evidence="1">
    <location>
        <position position="61"/>
    </location>
    <ligand>
        <name>Zn(2+)</name>
        <dbReference type="ChEBI" id="CHEBI:29105"/>
        <label>1</label>
    </ligand>
</feature>